<dbReference type="InterPro" id="IPR023996">
    <property type="entry name" value="TonB-dep_OMP_SusC/RagA"/>
</dbReference>
<protein>
    <submittedName>
        <fullName evidence="3">TonB-dependent receptor</fullName>
    </submittedName>
</protein>
<dbReference type="InterPro" id="IPR008969">
    <property type="entry name" value="CarboxyPept-like_regulatory"/>
</dbReference>
<accession>A0ABS9SDP6</accession>
<dbReference type="NCBIfam" id="TIGR04057">
    <property type="entry name" value="SusC_RagA_signa"/>
    <property type="match status" value="1"/>
</dbReference>
<keyword evidence="1" id="KW-0812">Transmembrane</keyword>
<dbReference type="PROSITE" id="PS52016">
    <property type="entry name" value="TONB_DEPENDENT_REC_3"/>
    <property type="match status" value="1"/>
</dbReference>
<dbReference type="Pfam" id="PF07715">
    <property type="entry name" value="Plug"/>
    <property type="match status" value="1"/>
</dbReference>
<comment type="similarity">
    <text evidence="1">Belongs to the TonB-dependent receptor family.</text>
</comment>
<name>A0ABS9SDP6_9BACT</name>
<feature type="domain" description="TonB-dependent receptor plug" evidence="2">
    <location>
        <begin position="114"/>
        <end position="221"/>
    </location>
</feature>
<keyword evidence="1" id="KW-0472">Membrane</keyword>
<dbReference type="RefSeq" id="WP_240825383.1">
    <property type="nucleotide sequence ID" value="NZ_JAKWBL010000001.1"/>
</dbReference>
<dbReference type="InterPro" id="IPR012910">
    <property type="entry name" value="Plug_dom"/>
</dbReference>
<keyword evidence="1" id="KW-1134">Transmembrane beta strand</keyword>
<gene>
    <name evidence="3" type="ORF">MKP09_00330</name>
</gene>
<evidence type="ECO:0000313" key="4">
    <source>
        <dbReference type="Proteomes" id="UP001202248"/>
    </source>
</evidence>
<keyword evidence="4" id="KW-1185">Reference proteome</keyword>
<dbReference type="SUPFAM" id="SSF49464">
    <property type="entry name" value="Carboxypeptidase regulatory domain-like"/>
    <property type="match status" value="1"/>
</dbReference>
<dbReference type="InterPro" id="IPR039426">
    <property type="entry name" value="TonB-dep_rcpt-like"/>
</dbReference>
<reference evidence="3 4" key="1">
    <citation type="submission" date="2022-02" db="EMBL/GenBank/DDBJ databases">
        <authorList>
            <person name="Min J."/>
        </authorList>
    </citation>
    <scope>NUCLEOTIDE SEQUENCE [LARGE SCALE GENOMIC DNA]</scope>
    <source>
        <strain evidence="3 4">GR10-1</strain>
    </source>
</reference>
<dbReference type="InterPro" id="IPR037066">
    <property type="entry name" value="Plug_dom_sf"/>
</dbReference>
<dbReference type="PROSITE" id="PS00018">
    <property type="entry name" value="EF_HAND_1"/>
    <property type="match status" value="1"/>
</dbReference>
<organism evidence="3 4">
    <name type="scientific">Niabella ginsengisoli</name>
    <dbReference type="NCBI Taxonomy" id="522298"/>
    <lineage>
        <taxon>Bacteria</taxon>
        <taxon>Pseudomonadati</taxon>
        <taxon>Bacteroidota</taxon>
        <taxon>Chitinophagia</taxon>
        <taxon>Chitinophagales</taxon>
        <taxon>Chitinophagaceae</taxon>
        <taxon>Niabella</taxon>
    </lineage>
</organism>
<proteinExistence type="inferred from homology"/>
<dbReference type="Gene3D" id="2.60.40.1120">
    <property type="entry name" value="Carboxypeptidase-like, regulatory domain"/>
    <property type="match status" value="1"/>
</dbReference>
<dbReference type="InterPro" id="IPR018247">
    <property type="entry name" value="EF_Hand_1_Ca_BS"/>
</dbReference>
<dbReference type="InterPro" id="IPR023997">
    <property type="entry name" value="TonB-dep_OMP_SusC/RagA_CS"/>
</dbReference>
<dbReference type="NCBIfam" id="TIGR04056">
    <property type="entry name" value="OMP_RagA_SusC"/>
    <property type="match status" value="1"/>
</dbReference>
<comment type="caution">
    <text evidence="3">The sequence shown here is derived from an EMBL/GenBank/DDBJ whole genome shotgun (WGS) entry which is preliminary data.</text>
</comment>
<evidence type="ECO:0000313" key="3">
    <source>
        <dbReference type="EMBL" id="MCH5596480.1"/>
    </source>
</evidence>
<sequence length="1013" mass="113158">MHRIYLLVICLLFAGSLWAQQREISGIVKDNMGPLRGVSVTVKEASGGSTTDEAGRFSILADINNTLVFSLVGYLNFEIKPEQDTALEITMQSNAQGMDEVVIVGYGTKKRVTNTGATSAISAEAIRTVPTANVQNALTGRLPGFFSQQRSGQPGKDASDFFIRGISSLNPDGNKPLIIVDDIEYTYEQLSQINVNEIENITILKDASTTAVYGIKGANGVLIVTTRRGASGKPKINARIEGGLQSPVRKLNFLNAYNSVLLENEAYTNDGLNAPFSQDDLEHFRTGDDPYGHPDVNWYEAIFKSYSLQTNNNIDVSGGNDVVRYFVSGGALVQNGALRDFSDPRNEVNNNYYFRRYNFRSNLDIKASKSLSVRLDVTTRFGDINQPHAQNIVSEIYNFQKIRPYSAPFLNPNGSYAYDRYNPGNLSTLNARLANSGYQRDKRSDFNVLFGVIEKLDMITKGLSFNGRIAYASTELASRQLFRGGVFDGYSPPSYYYNPEDGSYTLDPRGQYQLSGYTLVGVTDAYNKNINLQGFLNYDRTFNAHHFSSLLLFNRQSFTDQKSAAVPNKFQGYSFKIGYDYLQKYLLDFNLGYNGSDRFQSGERYGLFPALGLGWNISNEKFFNVKSINLLKLRGSYGVVGSDVVVGNRYLYTQQYEDGDGYPFGESSVVNYPSIFEGDLGNSNVTWEKAKKLDIGIDLNMLNDKISMTIDYFRDIRYDQLITRGSISQILGVGTARFNIGRVLNSGFDGQISYRNNIRDFQYNITGVFSYAKNKILFQDEATPAFPWLLRTGHSIGQTFGYTFLGFYQDENDIANSAKPLIPVQPGDLKYQDLNGDGVIDENDIAPIGKPNLPNTTAGLTLGCSYKGFSLSVLFQGSFNYSFSVKGTGIEPLQSQFQPIHQLRWTPDNANDAKFPRLTTNSNSINSPSSYESSFWLIDARYVRLKTVDLGYQLPNKLLPFKINNARFYVSGYNLLTFNNYNLYQQDPEVTSNTAGDAYMNQRVINLGLQIGF</sequence>
<dbReference type="SUPFAM" id="SSF56935">
    <property type="entry name" value="Porins"/>
    <property type="match status" value="1"/>
</dbReference>
<comment type="subcellular location">
    <subcellularLocation>
        <location evidence="1">Cell outer membrane</location>
        <topology evidence="1">Multi-pass membrane protein</topology>
    </subcellularLocation>
</comment>
<dbReference type="EMBL" id="JAKWBL010000001">
    <property type="protein sequence ID" value="MCH5596480.1"/>
    <property type="molecule type" value="Genomic_DNA"/>
</dbReference>
<keyword evidence="1" id="KW-0998">Cell outer membrane</keyword>
<keyword evidence="1" id="KW-0813">Transport</keyword>
<dbReference type="Gene3D" id="2.170.130.10">
    <property type="entry name" value="TonB-dependent receptor, plug domain"/>
    <property type="match status" value="1"/>
</dbReference>
<dbReference type="Proteomes" id="UP001202248">
    <property type="component" value="Unassembled WGS sequence"/>
</dbReference>
<evidence type="ECO:0000259" key="2">
    <source>
        <dbReference type="Pfam" id="PF07715"/>
    </source>
</evidence>
<dbReference type="Pfam" id="PF13715">
    <property type="entry name" value="CarbopepD_reg_2"/>
    <property type="match status" value="1"/>
</dbReference>
<keyword evidence="3" id="KW-0675">Receptor</keyword>
<evidence type="ECO:0000256" key="1">
    <source>
        <dbReference type="PROSITE-ProRule" id="PRU01360"/>
    </source>
</evidence>